<accession>A0A0G4GXV3</accession>
<feature type="compositionally biased region" description="Low complexity" evidence="1">
    <location>
        <begin position="592"/>
        <end position="603"/>
    </location>
</feature>
<feature type="region of interest" description="Disordered" evidence="1">
    <location>
        <begin position="1"/>
        <end position="65"/>
    </location>
</feature>
<organism evidence="3">
    <name type="scientific">Chromera velia CCMP2878</name>
    <dbReference type="NCBI Taxonomy" id="1169474"/>
    <lineage>
        <taxon>Eukaryota</taxon>
        <taxon>Sar</taxon>
        <taxon>Alveolata</taxon>
        <taxon>Colpodellida</taxon>
        <taxon>Chromeraceae</taxon>
        <taxon>Chromera</taxon>
    </lineage>
</organism>
<name>A0A0G4GXV3_9ALVE</name>
<keyword evidence="2" id="KW-1133">Transmembrane helix</keyword>
<keyword evidence="2" id="KW-0472">Membrane</keyword>
<reference evidence="3" key="1">
    <citation type="submission" date="2014-11" db="EMBL/GenBank/DDBJ databases">
        <authorList>
            <person name="Otto D Thomas"/>
            <person name="Naeem Raeece"/>
        </authorList>
    </citation>
    <scope>NUCLEOTIDE SEQUENCE</scope>
</reference>
<evidence type="ECO:0000256" key="1">
    <source>
        <dbReference type="SAM" id="MobiDB-lite"/>
    </source>
</evidence>
<evidence type="ECO:0000313" key="3">
    <source>
        <dbReference type="EMBL" id="CEM35812.1"/>
    </source>
</evidence>
<dbReference type="VEuPathDB" id="CryptoDB:Cvel_791"/>
<feature type="region of interest" description="Disordered" evidence="1">
    <location>
        <begin position="569"/>
        <end position="637"/>
    </location>
</feature>
<gene>
    <name evidence="3" type="ORF">Cvel_791</name>
</gene>
<evidence type="ECO:0000256" key="2">
    <source>
        <dbReference type="SAM" id="Phobius"/>
    </source>
</evidence>
<proteinExistence type="predicted"/>
<feature type="region of interest" description="Disordered" evidence="1">
    <location>
        <begin position="449"/>
        <end position="489"/>
    </location>
</feature>
<keyword evidence="2" id="KW-0812">Transmembrane</keyword>
<dbReference type="AlphaFoldDB" id="A0A0G4GXV3"/>
<feature type="transmembrane region" description="Helical" evidence="2">
    <location>
        <begin position="92"/>
        <end position="113"/>
    </location>
</feature>
<dbReference type="EMBL" id="CDMZ01001658">
    <property type="protein sequence ID" value="CEM35812.1"/>
    <property type="molecule type" value="Genomic_DNA"/>
</dbReference>
<sequence length="682" mass="72793">MPVESKMASFPDGSQSERREWVTSAKGDSPADARSHRLYSIQEEPGAGGRADGSEATADEEEEEAGSLSYKNRVLACWRYAKGKILAHKQRLIVTFSATAALIVFILILYTVFRTPSVHMRILFPDQSMQSYNRAVANDFSKKLTIALCEASRFCSLPRQIEIQGLDISDVDVGSSAAGPTDIPVLGTLQVSARLPMIVARDLQMQFEKLTINPSGDLAKFLETWSPFAMPSLSWAKSKAKLPPVETPCNGRRSCGECLSVFASKAPDAAAAETLNVSFRCGWNAEKSVCVSMGVPLVGGSARLQTDSILSPIQCNDDGGVASAAASATAAAEGGDRTGGEVLDIGLFPGSTLSFKDVVLWAAVPFSMAVGAGRCAERVKLLQDFKDNRHIRVFDSDGGARAVVLSGTREGVFEIITAFRGADGVQHSWEWEPELHAQLDRRVDVRVRRAGGLPGGTGSSSVSSSRQGGAGRTSRLPSSGAREKRDKGGVLLSVGAGQLHHETLMNLWRSSSDAKSPGKGLRDFLQAKVKEGRTAKLPIKTTFIGQGLGGSLATLAALYFLLETASASSSSTNKKQKPQRQSERTERMLAASSSFSSSSWTSWGGRRKGAEGSSAWHRDSRGSGSGSGGQSGYVPCRGFPRGEDHRCSFRAGSGGAASRGVVGSREGQRFLGINVWWHCDEQ</sequence>
<protein>
    <submittedName>
        <fullName evidence="3">Uncharacterized protein</fullName>
    </submittedName>
</protein>